<dbReference type="EMBL" id="CM042041">
    <property type="protein sequence ID" value="KAI3713657.1"/>
    <property type="molecule type" value="Genomic_DNA"/>
</dbReference>
<keyword evidence="2" id="KW-1185">Reference proteome</keyword>
<reference evidence="1 2" key="2">
    <citation type="journal article" date="2022" name="Mol. Ecol. Resour.">
        <title>The genomes of chicory, endive, great burdock and yacon provide insights into Asteraceae paleo-polyploidization history and plant inulin production.</title>
        <authorList>
            <person name="Fan W."/>
            <person name="Wang S."/>
            <person name="Wang H."/>
            <person name="Wang A."/>
            <person name="Jiang F."/>
            <person name="Liu H."/>
            <person name="Zhao H."/>
            <person name="Xu D."/>
            <person name="Zhang Y."/>
        </authorList>
    </citation>
    <scope>NUCLEOTIDE SEQUENCE [LARGE SCALE GENOMIC DNA]</scope>
    <source>
        <strain evidence="2">cv. Yunnan</strain>
        <tissue evidence="1">Leaves</tissue>
    </source>
</reference>
<name>A0ACB9AU30_9ASTR</name>
<evidence type="ECO:0000313" key="1">
    <source>
        <dbReference type="EMBL" id="KAI3713657.1"/>
    </source>
</evidence>
<evidence type="ECO:0000313" key="2">
    <source>
        <dbReference type="Proteomes" id="UP001056120"/>
    </source>
</evidence>
<proteinExistence type="predicted"/>
<protein>
    <submittedName>
        <fullName evidence="1">Uncharacterized protein</fullName>
    </submittedName>
</protein>
<reference evidence="2" key="1">
    <citation type="journal article" date="2022" name="Mol. Ecol. Resour.">
        <title>The genomes of chicory, endive, great burdock and yacon provide insights into Asteraceae palaeo-polyploidization history and plant inulin production.</title>
        <authorList>
            <person name="Fan W."/>
            <person name="Wang S."/>
            <person name="Wang H."/>
            <person name="Wang A."/>
            <person name="Jiang F."/>
            <person name="Liu H."/>
            <person name="Zhao H."/>
            <person name="Xu D."/>
            <person name="Zhang Y."/>
        </authorList>
    </citation>
    <scope>NUCLEOTIDE SEQUENCE [LARGE SCALE GENOMIC DNA]</scope>
    <source>
        <strain evidence="2">cv. Yunnan</strain>
    </source>
</reference>
<organism evidence="1 2">
    <name type="scientific">Smallanthus sonchifolius</name>
    <dbReference type="NCBI Taxonomy" id="185202"/>
    <lineage>
        <taxon>Eukaryota</taxon>
        <taxon>Viridiplantae</taxon>
        <taxon>Streptophyta</taxon>
        <taxon>Embryophyta</taxon>
        <taxon>Tracheophyta</taxon>
        <taxon>Spermatophyta</taxon>
        <taxon>Magnoliopsida</taxon>
        <taxon>eudicotyledons</taxon>
        <taxon>Gunneridae</taxon>
        <taxon>Pentapetalae</taxon>
        <taxon>asterids</taxon>
        <taxon>campanulids</taxon>
        <taxon>Asterales</taxon>
        <taxon>Asteraceae</taxon>
        <taxon>Asteroideae</taxon>
        <taxon>Heliantheae alliance</taxon>
        <taxon>Millerieae</taxon>
        <taxon>Smallanthus</taxon>
    </lineage>
</organism>
<dbReference type="Proteomes" id="UP001056120">
    <property type="component" value="Linkage Group LG24"/>
</dbReference>
<gene>
    <name evidence="1" type="ORF">L1987_72240</name>
</gene>
<sequence>MAPTTAILTTPSKPQPPLASHGDPAAPQTLAPSNSPEKSSGDFTAKVTVAGGVTHKNSTPDLSAKTSIADADGDEIVK</sequence>
<comment type="caution">
    <text evidence="1">The sequence shown here is derived from an EMBL/GenBank/DDBJ whole genome shotgun (WGS) entry which is preliminary data.</text>
</comment>
<accession>A0ACB9AU30</accession>